<evidence type="ECO:0000256" key="5">
    <source>
        <dbReference type="ARBA" id="ARBA00022729"/>
    </source>
</evidence>
<keyword evidence="8 15" id="KW-0472">Membrane</keyword>
<keyword evidence="4 15" id="KW-0812">Transmembrane</keyword>
<dbReference type="InterPro" id="IPR056737">
    <property type="entry name" value="Beta-prop_ATRN-MKLN-like"/>
</dbReference>
<dbReference type="InterPro" id="IPR035914">
    <property type="entry name" value="Sperma_CUB_dom_sf"/>
</dbReference>
<dbReference type="SMART" id="SM00042">
    <property type="entry name" value="CUB"/>
    <property type="match status" value="1"/>
</dbReference>
<keyword evidence="2" id="KW-0880">Kelch repeat</keyword>
<feature type="domain" description="CUB" evidence="16">
    <location>
        <begin position="151"/>
        <end position="280"/>
    </location>
</feature>
<dbReference type="InterPro" id="IPR000742">
    <property type="entry name" value="EGF"/>
</dbReference>
<keyword evidence="9 12" id="KW-1015">Disulfide bond</keyword>
<feature type="compositionally biased region" description="Low complexity" evidence="14">
    <location>
        <begin position="13"/>
        <end position="25"/>
    </location>
</feature>
<evidence type="ECO:0000259" key="16">
    <source>
        <dbReference type="PROSITE" id="PS01180"/>
    </source>
</evidence>
<dbReference type="InterPro" id="IPR056863">
    <property type="entry name" value="LMN_ATRN_NET-like_EGF"/>
</dbReference>
<dbReference type="FunFam" id="2.60.120.290:FF:000046">
    <property type="entry name" value="Attractin-like protein 1"/>
    <property type="match status" value="1"/>
</dbReference>
<dbReference type="Pfam" id="PF24972">
    <property type="entry name" value="GBD_ATRN"/>
    <property type="match status" value="1"/>
</dbReference>
<dbReference type="Gene3D" id="2.120.10.80">
    <property type="entry name" value="Kelch-type beta propeller"/>
    <property type="match status" value="2"/>
</dbReference>
<dbReference type="FunFam" id="2.120.10.80:FF:000147">
    <property type="entry name" value="Distracted, isoform B"/>
    <property type="match status" value="1"/>
</dbReference>
<dbReference type="FunFam" id="2.120.10.80:FF:000141">
    <property type="entry name" value="Attractin-like protein 1"/>
    <property type="match status" value="1"/>
</dbReference>
<evidence type="ECO:0000256" key="12">
    <source>
        <dbReference type="PROSITE-ProRule" id="PRU00076"/>
    </source>
</evidence>
<dbReference type="Proteomes" id="UP000504634">
    <property type="component" value="Unplaced"/>
</dbReference>
<dbReference type="SMART" id="SM00181">
    <property type="entry name" value="EGF"/>
    <property type="match status" value="3"/>
</dbReference>
<reference evidence="20" key="1">
    <citation type="submission" date="2025-08" db="UniProtKB">
        <authorList>
            <consortium name="RefSeq"/>
        </authorList>
    </citation>
    <scope>IDENTIFICATION</scope>
    <source>
        <strain evidence="20">11010-0011.00</strain>
        <tissue evidence="20">Whole body</tissue>
    </source>
</reference>
<feature type="domain" description="EGF-like" evidence="17">
    <location>
        <begin position="114"/>
        <end position="149"/>
    </location>
</feature>
<dbReference type="PANTHER" id="PTHR46376:SF2">
    <property type="entry name" value="DISTRACTED, ISOFORM B"/>
    <property type="match status" value="1"/>
</dbReference>
<evidence type="ECO:0000256" key="2">
    <source>
        <dbReference type="ARBA" id="ARBA00022441"/>
    </source>
</evidence>
<feature type="region of interest" description="Disordered" evidence="14">
    <location>
        <begin position="57"/>
        <end position="76"/>
    </location>
</feature>
<keyword evidence="7 15" id="KW-1133">Transmembrane helix</keyword>
<dbReference type="Gene3D" id="2.10.25.10">
    <property type="entry name" value="Laminin"/>
    <property type="match status" value="2"/>
</dbReference>
<dbReference type="GO" id="GO:0048731">
    <property type="term" value="P:system development"/>
    <property type="evidence" value="ECO:0007669"/>
    <property type="project" value="UniProtKB-ARBA"/>
</dbReference>
<dbReference type="OrthoDB" id="9998912at2759"/>
<dbReference type="GO" id="GO:0005794">
    <property type="term" value="C:Golgi apparatus"/>
    <property type="evidence" value="ECO:0007669"/>
    <property type="project" value="TreeGrafter"/>
</dbReference>
<dbReference type="SUPFAM" id="SSF49854">
    <property type="entry name" value="Spermadhesin, CUB domain"/>
    <property type="match status" value="1"/>
</dbReference>
<feature type="disulfide bond" evidence="13">
    <location>
        <begin position="1057"/>
        <end position="1071"/>
    </location>
</feature>
<dbReference type="InterPro" id="IPR056732">
    <property type="entry name" value="GBD_ATRN"/>
</dbReference>
<dbReference type="GO" id="GO:0048513">
    <property type="term" value="P:animal organ development"/>
    <property type="evidence" value="ECO:0007669"/>
    <property type="project" value="UniProtKB-ARBA"/>
</dbReference>
<keyword evidence="3 12" id="KW-0245">EGF-like domain</keyword>
<dbReference type="InterPro" id="IPR016201">
    <property type="entry name" value="PSI"/>
</dbReference>
<feature type="compositionally biased region" description="Basic and acidic residues" evidence="14">
    <location>
        <begin position="1378"/>
        <end position="1387"/>
    </location>
</feature>
<evidence type="ECO:0000256" key="4">
    <source>
        <dbReference type="ARBA" id="ARBA00022692"/>
    </source>
</evidence>
<evidence type="ECO:0000259" key="18">
    <source>
        <dbReference type="PROSITE" id="PS50027"/>
    </source>
</evidence>
<dbReference type="CDD" id="cd00055">
    <property type="entry name" value="EGF_Lam"/>
    <property type="match status" value="2"/>
</dbReference>
<evidence type="ECO:0000313" key="20">
    <source>
        <dbReference type="RefSeq" id="XP_030369870.1"/>
    </source>
</evidence>
<dbReference type="InterPro" id="IPR002049">
    <property type="entry name" value="LE_dom"/>
</dbReference>
<keyword evidence="6" id="KW-0677">Repeat</keyword>
<feature type="domain" description="EGF-like" evidence="17">
    <location>
        <begin position="314"/>
        <end position="350"/>
    </location>
</feature>
<evidence type="ECO:0000256" key="11">
    <source>
        <dbReference type="ARBA" id="ARBA00023292"/>
    </source>
</evidence>
<evidence type="ECO:0000256" key="14">
    <source>
        <dbReference type="SAM" id="MobiDB-lite"/>
    </source>
</evidence>
<evidence type="ECO:0000313" key="19">
    <source>
        <dbReference type="Proteomes" id="UP000504634"/>
    </source>
</evidence>
<gene>
    <name evidence="20" type="primary">LOC115620659</name>
</gene>
<proteinExistence type="predicted"/>
<sequence>MCLVEHAGEKQKSTSLQTQPQQQPLSWSSSTSCCSYQSSNNNSGRNYNNNDSRILSTQQKHRQEQPSVNNGGLQQSLRCTTTTPTFNAKYRRKCLLLLALLLFHGCFSGLHRASAYNCTAHGNRCQNDGQCQEDGQCLCADGWQGPECQFCGGKVRMYHPMGTIHDGWGNYSVSVKCSWLIDARNPHWGRRHNANPPRTSNIRIHLREFATECGWDHLYIYDGDSVDSPLLAVFSGLMYRGNFSIRHVPQVIARSGTALLHFFSDDAYNMSGFNLTYKMNGCPSDTDEVECSGHGKCKDGDCLCDPMYRGEACNIAACPNNCTEARGHGICRVDQEHCVCNEDYGGDDCSQLRAHGVWSTVHPKHSPPPSGTASHGAAVWRDTLHIIGGESYGRGDLMNTYDFNGNVWEAVHLEEGSSAPEKRYSASTVMYGDKIFMYGGVVKGQGISNELWAFDVSAKTWENITVKTELCNTSSAAYAMCGPLHVAGHTATLVPGFGDKNNYQYMVVIFGHSPLYGYLNTVQEFNFGTREWRIVDTYGYVVKGGYGHSAAYDYLTEKVYVYGGIVSESESSQVLSSRLYAYEPSTRIWTLLSASPSARLLHTANFVNHGLMIVFGGNTHNDTSQSYGAKCYSQDLLIYDVYCDSWHMHPIPPHLQADLARFGHSSVVFEDALYIYGGFNGQLLNDMLRYTPGQCNYYTKQEKCTSARPGVKCIWDVQKMRCISITQVQRSAIYGREQYDYVACPSKSRLTMTSELLHDVARCQELTNCHSCVSTAFGCTYCGNGVCSKERCRETTSVASIFFDSSTPQQLQQQQQPQQQQSQLLASVGWPLNAKRLESCPATEDYLTHTQCEQLHNCRACGSNPACKWESEHNRCRTYLSSNPGGPLPTHRTVDEIYCAPPCATMTTCHNCTEDDCIWCQNEQRCVDRNAYTASFPYGQCREWTTYTSKCRQTPASVAAGTTTALSSAQCGFYNSCQQCLDDPACGWCDNGSNTGLGKCIVGGALSPYDESECPLRYWFFTSCPRCNCNGHSYCNDLTHCEQPCSNLTIGSHCEKCRTGYWGNAINGGECQKCECNNQGDYCHPDTGKCYCNTKGIVGDHCEKCDSQNHYHGDPLKGSCYYELTIDYQFTFNLSKKEDRHFTQINFRNSPVKPEIDADFTITCSVPAKMDISVKRAGSPEKLILVGVNCSTFRHRFPKTEYAFGHAPEDNSSLTTFYVFVHDFQPPIWIQIAFSQYPKLNLQQFFITFSSCFLLLLLMAAVLWKIKQKYDMFRRRQRLFVEMEQMASRPFSQVLVDIENRENIDLSLTLEGITHMSKKRKKECPSPIALEPCSGNRAAVLSLLVRLPTGGLSQAPASQSAGLAVASALVTLGNPRRPSIEQHPKEPKSKRKQSQHPDSCT</sequence>
<comment type="subcellular location">
    <subcellularLocation>
        <location evidence="1">Membrane</location>
        <topology evidence="1">Single-pass membrane protein</topology>
    </subcellularLocation>
</comment>
<feature type="compositionally biased region" description="Basic and acidic residues" evidence="14">
    <location>
        <begin position="1"/>
        <end position="12"/>
    </location>
</feature>
<feature type="compositionally biased region" description="Polar residues" evidence="14">
    <location>
        <begin position="65"/>
        <end position="76"/>
    </location>
</feature>
<evidence type="ECO:0000256" key="3">
    <source>
        <dbReference type="ARBA" id="ARBA00022536"/>
    </source>
</evidence>
<dbReference type="SUPFAM" id="SSF117281">
    <property type="entry name" value="Kelch motif"/>
    <property type="match status" value="2"/>
</dbReference>
<dbReference type="InterPro" id="IPR000859">
    <property type="entry name" value="CUB_dom"/>
</dbReference>
<keyword evidence="5" id="KW-0732">Signal</keyword>
<evidence type="ECO:0000256" key="1">
    <source>
        <dbReference type="ARBA" id="ARBA00004167"/>
    </source>
</evidence>
<keyword evidence="11 13" id="KW-0424">Laminin EGF-like domain</keyword>
<dbReference type="Pfam" id="PF23106">
    <property type="entry name" value="EGF_Teneurin"/>
    <property type="match status" value="1"/>
</dbReference>
<evidence type="ECO:0000256" key="6">
    <source>
        <dbReference type="ARBA" id="ARBA00022737"/>
    </source>
</evidence>
<feature type="disulfide bond" evidence="13">
    <location>
        <begin position="1045"/>
        <end position="1054"/>
    </location>
</feature>
<name>A0A6J2T3P9_DROLE</name>
<evidence type="ECO:0000256" key="13">
    <source>
        <dbReference type="PROSITE-ProRule" id="PRU00460"/>
    </source>
</evidence>
<dbReference type="PROSITE" id="PS01180">
    <property type="entry name" value="CUB"/>
    <property type="match status" value="1"/>
</dbReference>
<dbReference type="PROSITE" id="PS50026">
    <property type="entry name" value="EGF_3"/>
    <property type="match status" value="2"/>
</dbReference>
<evidence type="ECO:0000256" key="15">
    <source>
        <dbReference type="SAM" id="Phobius"/>
    </source>
</evidence>
<dbReference type="Pfam" id="PF24973">
    <property type="entry name" value="EGF_LMN_ATRN"/>
    <property type="match status" value="1"/>
</dbReference>
<dbReference type="CTD" id="43315"/>
<dbReference type="SUPFAM" id="SSF57196">
    <property type="entry name" value="EGF/Laminin"/>
    <property type="match status" value="1"/>
</dbReference>
<feature type="region of interest" description="Disordered" evidence="14">
    <location>
        <begin position="1374"/>
        <end position="1401"/>
    </location>
</feature>
<protein>
    <submittedName>
        <fullName evidence="20">Attractin-like protein 1</fullName>
    </submittedName>
</protein>
<dbReference type="GO" id="GO:0016020">
    <property type="term" value="C:membrane"/>
    <property type="evidence" value="ECO:0007669"/>
    <property type="project" value="UniProtKB-SubCell"/>
</dbReference>
<dbReference type="PROSITE" id="PS00022">
    <property type="entry name" value="EGF_1"/>
    <property type="match status" value="2"/>
</dbReference>
<dbReference type="CDD" id="cd00041">
    <property type="entry name" value="CUB"/>
    <property type="match status" value="1"/>
</dbReference>
<feature type="region of interest" description="Disordered" evidence="14">
    <location>
        <begin position="1"/>
        <end position="25"/>
    </location>
</feature>
<feature type="domain" description="Laminin EGF-like" evidence="18">
    <location>
        <begin position="1027"/>
        <end position="1073"/>
    </location>
</feature>
<dbReference type="Gene3D" id="2.60.120.290">
    <property type="entry name" value="Spermadhesin, CUB domain"/>
    <property type="match status" value="1"/>
</dbReference>
<feature type="disulfide bond" evidence="12">
    <location>
        <begin position="139"/>
        <end position="148"/>
    </location>
</feature>
<dbReference type="PANTHER" id="PTHR46376">
    <property type="entry name" value="LEUCINE-ZIPPER-LIKE TRANSCRIPTIONAL REGULATOR 1"/>
    <property type="match status" value="1"/>
</dbReference>
<accession>A0A6J2T3P9</accession>
<dbReference type="RefSeq" id="XP_030369870.1">
    <property type="nucleotide sequence ID" value="XM_030514010.1"/>
</dbReference>
<keyword evidence="19" id="KW-1185">Reference proteome</keyword>
<evidence type="ECO:0000256" key="8">
    <source>
        <dbReference type="ARBA" id="ARBA00023136"/>
    </source>
</evidence>
<organism evidence="19 20">
    <name type="scientific">Drosophila lebanonensis</name>
    <name type="common">Fruit fly</name>
    <name type="synonym">Scaptodrosophila lebanonensis</name>
    <dbReference type="NCBI Taxonomy" id="7225"/>
    <lineage>
        <taxon>Eukaryota</taxon>
        <taxon>Metazoa</taxon>
        <taxon>Ecdysozoa</taxon>
        <taxon>Arthropoda</taxon>
        <taxon>Hexapoda</taxon>
        <taxon>Insecta</taxon>
        <taxon>Pterygota</taxon>
        <taxon>Neoptera</taxon>
        <taxon>Endopterygota</taxon>
        <taxon>Diptera</taxon>
        <taxon>Brachycera</taxon>
        <taxon>Muscomorpha</taxon>
        <taxon>Ephydroidea</taxon>
        <taxon>Drosophilidae</taxon>
        <taxon>Scaptodrosophila</taxon>
    </lineage>
</organism>
<dbReference type="InterPro" id="IPR015915">
    <property type="entry name" value="Kelch-typ_b-propeller"/>
</dbReference>
<dbReference type="InterPro" id="IPR051568">
    <property type="entry name" value="LZTR1/Attractin"/>
</dbReference>
<keyword evidence="10" id="KW-0325">Glycoprotein</keyword>
<feature type="disulfide bond" evidence="12">
    <location>
        <begin position="340"/>
        <end position="349"/>
    </location>
</feature>
<feature type="transmembrane region" description="Helical" evidence="15">
    <location>
        <begin position="1245"/>
        <end position="1266"/>
    </location>
</feature>
<evidence type="ECO:0000259" key="17">
    <source>
        <dbReference type="PROSITE" id="PS50026"/>
    </source>
</evidence>
<dbReference type="SMART" id="SM00423">
    <property type="entry name" value="PSI"/>
    <property type="match status" value="5"/>
</dbReference>
<comment type="caution">
    <text evidence="12">Lacks conserved residue(s) required for the propagation of feature annotation.</text>
</comment>
<dbReference type="Pfam" id="PF01437">
    <property type="entry name" value="PSI"/>
    <property type="match status" value="1"/>
</dbReference>
<evidence type="ECO:0000256" key="9">
    <source>
        <dbReference type="ARBA" id="ARBA00023157"/>
    </source>
</evidence>
<dbReference type="Pfam" id="PF24981">
    <property type="entry name" value="Beta-prop_ATRN-LZTR1"/>
    <property type="match status" value="1"/>
</dbReference>
<dbReference type="InterPro" id="IPR002165">
    <property type="entry name" value="Plexin_repeat"/>
</dbReference>
<dbReference type="GeneID" id="115620659"/>
<evidence type="ECO:0000256" key="10">
    <source>
        <dbReference type="ARBA" id="ARBA00023180"/>
    </source>
</evidence>
<evidence type="ECO:0000256" key="7">
    <source>
        <dbReference type="ARBA" id="ARBA00022989"/>
    </source>
</evidence>
<dbReference type="SMART" id="SM00180">
    <property type="entry name" value="EGF_Lam"/>
    <property type="match status" value="2"/>
</dbReference>
<dbReference type="PROSITE" id="PS50027">
    <property type="entry name" value="EGF_LAM_2"/>
    <property type="match status" value="1"/>
</dbReference>